<keyword evidence="3" id="KW-0813">Transport</keyword>
<gene>
    <name evidence="9" type="ORF">CSH63_04815</name>
</gene>
<evidence type="ECO:0000256" key="4">
    <source>
        <dbReference type="ARBA" id="ARBA00022475"/>
    </source>
</evidence>
<dbReference type="PANTHER" id="PTHR30472">
    <property type="entry name" value="FERRIC ENTEROBACTIN TRANSPORT SYSTEM PERMEASE PROTEIN"/>
    <property type="match status" value="1"/>
</dbReference>
<evidence type="ECO:0000256" key="7">
    <source>
        <dbReference type="ARBA" id="ARBA00023136"/>
    </source>
</evidence>
<dbReference type="SUPFAM" id="SSF81345">
    <property type="entry name" value="ABC transporter involved in vitamin B12 uptake, BtuC"/>
    <property type="match status" value="1"/>
</dbReference>
<feature type="transmembrane region" description="Helical" evidence="8">
    <location>
        <begin position="197"/>
        <end position="216"/>
    </location>
</feature>
<dbReference type="GO" id="GO:0033214">
    <property type="term" value="P:siderophore-iron import into cell"/>
    <property type="evidence" value="ECO:0007669"/>
    <property type="project" value="TreeGrafter"/>
</dbReference>
<dbReference type="InterPro" id="IPR037294">
    <property type="entry name" value="ABC_BtuC-like"/>
</dbReference>
<comment type="subcellular location">
    <subcellularLocation>
        <location evidence="1">Cell membrane</location>
        <topology evidence="1">Multi-pass membrane protein</topology>
    </subcellularLocation>
</comment>
<feature type="transmembrane region" description="Helical" evidence="8">
    <location>
        <begin position="65"/>
        <end position="85"/>
    </location>
</feature>
<dbReference type="Proteomes" id="UP000267804">
    <property type="component" value="Chromosome"/>
</dbReference>
<dbReference type="Gene3D" id="1.10.3470.10">
    <property type="entry name" value="ABC transporter involved in vitamin B12 uptake, BtuC"/>
    <property type="match status" value="1"/>
</dbReference>
<evidence type="ECO:0000256" key="3">
    <source>
        <dbReference type="ARBA" id="ARBA00022448"/>
    </source>
</evidence>
<dbReference type="InterPro" id="IPR000522">
    <property type="entry name" value="ABC_transptr_permease_BtuC"/>
</dbReference>
<comment type="similarity">
    <text evidence="2">Belongs to the binding-protein-dependent transport system permease family. FecCD subfamily.</text>
</comment>
<feature type="transmembrane region" description="Helical" evidence="8">
    <location>
        <begin position="123"/>
        <end position="142"/>
    </location>
</feature>
<organism evidence="9 10">
    <name type="scientific">Micromonospora tulbaghiae</name>
    <dbReference type="NCBI Taxonomy" id="479978"/>
    <lineage>
        <taxon>Bacteria</taxon>
        <taxon>Bacillati</taxon>
        <taxon>Actinomycetota</taxon>
        <taxon>Actinomycetes</taxon>
        <taxon>Micromonosporales</taxon>
        <taxon>Micromonosporaceae</taxon>
        <taxon>Micromonospora</taxon>
    </lineage>
</organism>
<evidence type="ECO:0000256" key="2">
    <source>
        <dbReference type="ARBA" id="ARBA00007935"/>
    </source>
</evidence>
<dbReference type="GO" id="GO:0022857">
    <property type="term" value="F:transmembrane transporter activity"/>
    <property type="evidence" value="ECO:0007669"/>
    <property type="project" value="InterPro"/>
</dbReference>
<dbReference type="FunFam" id="1.10.3470.10:FF:000001">
    <property type="entry name" value="Vitamin B12 ABC transporter permease BtuC"/>
    <property type="match status" value="1"/>
</dbReference>
<feature type="transmembrane region" description="Helical" evidence="8">
    <location>
        <begin position="313"/>
        <end position="332"/>
    </location>
</feature>
<evidence type="ECO:0000256" key="8">
    <source>
        <dbReference type="SAM" id="Phobius"/>
    </source>
</evidence>
<keyword evidence="6 8" id="KW-1133">Transmembrane helix</keyword>
<sequence length="339" mass="34452">MRTAGTAAITLTLTAGLLASVVSAITIGAADLSIGTVWAIIGEHLGLAKADVSVLRGHIVWNLRLPRVLAAATVGAGLAAVGAVMQTVTRNPLADPYLLGVSSGAALGAVLVIVAGIGSGMVAVSGGAFAGALATFAVVVLLTARRGALAPTRVVLAGIAIAQLCAACTSFVIIWVSDPRATQSITVWLSGSLAGSGWAKVCWALPVLAIVLLLVLSHARTLNAFAFGEEAAAALGVDVGRSRWLLLIGTALLTAVLVSISGAIGFVGLILPHAARFLTGPDHRRLLPVVVPAGAIFLIWVDTAARTVFEPRELPVGVLTAVLGVPAFLLLLHRREVRG</sequence>
<keyword evidence="4" id="KW-1003">Cell membrane</keyword>
<dbReference type="Pfam" id="PF01032">
    <property type="entry name" value="FecCD"/>
    <property type="match status" value="1"/>
</dbReference>
<protein>
    <submittedName>
        <fullName evidence="9">Iron ABC transporter permease</fullName>
    </submittedName>
</protein>
<keyword evidence="7 8" id="KW-0472">Membrane</keyword>
<feature type="transmembrane region" description="Helical" evidence="8">
    <location>
        <begin position="244"/>
        <end position="271"/>
    </location>
</feature>
<dbReference type="GO" id="GO:0005886">
    <property type="term" value="C:plasma membrane"/>
    <property type="evidence" value="ECO:0007669"/>
    <property type="project" value="UniProtKB-SubCell"/>
</dbReference>
<evidence type="ECO:0000313" key="9">
    <source>
        <dbReference type="EMBL" id="AYF26791.1"/>
    </source>
</evidence>
<proteinExistence type="inferred from homology"/>
<keyword evidence="5 8" id="KW-0812">Transmembrane</keyword>
<accession>A0A386WFC2</accession>
<feature type="transmembrane region" description="Helical" evidence="8">
    <location>
        <begin position="283"/>
        <end position="301"/>
    </location>
</feature>
<dbReference type="EMBL" id="CP024087">
    <property type="protein sequence ID" value="AYF26791.1"/>
    <property type="molecule type" value="Genomic_DNA"/>
</dbReference>
<dbReference type="RefSeq" id="WP_120569206.1">
    <property type="nucleotide sequence ID" value="NZ_CP024087.1"/>
</dbReference>
<name>A0A386WFC2_9ACTN</name>
<feature type="transmembrane region" description="Helical" evidence="8">
    <location>
        <begin position="154"/>
        <end position="177"/>
    </location>
</feature>
<evidence type="ECO:0000313" key="10">
    <source>
        <dbReference type="Proteomes" id="UP000267804"/>
    </source>
</evidence>
<dbReference type="PANTHER" id="PTHR30472:SF67">
    <property type="entry name" value="PERMEASE OF ABC TRANSPORTER-RELATED"/>
    <property type="match status" value="1"/>
</dbReference>
<dbReference type="AlphaFoldDB" id="A0A386WFC2"/>
<dbReference type="KEGG" id="mtua:CSH63_04815"/>
<evidence type="ECO:0000256" key="6">
    <source>
        <dbReference type="ARBA" id="ARBA00022989"/>
    </source>
</evidence>
<reference evidence="9 10" key="1">
    <citation type="submission" date="2017-10" db="EMBL/GenBank/DDBJ databases">
        <title>Integration of genomic and chemical information greatly accelerates assignment of the full stereostructure of myelolactone, a potent inhibitor of myeloma from a marine-derived Micromonospora.</title>
        <authorList>
            <person name="Kim M.C."/>
            <person name="Machado H."/>
            <person name="Jensen P.R."/>
            <person name="Fenical W."/>
        </authorList>
    </citation>
    <scope>NUCLEOTIDE SEQUENCE [LARGE SCALE GENOMIC DNA]</scope>
    <source>
        <strain evidence="9 10">CNY-010</strain>
    </source>
</reference>
<evidence type="ECO:0000256" key="5">
    <source>
        <dbReference type="ARBA" id="ARBA00022692"/>
    </source>
</evidence>
<evidence type="ECO:0000256" key="1">
    <source>
        <dbReference type="ARBA" id="ARBA00004651"/>
    </source>
</evidence>
<dbReference type="CDD" id="cd06550">
    <property type="entry name" value="TM_ABC_iron-siderophores_like"/>
    <property type="match status" value="1"/>
</dbReference>
<feature type="transmembrane region" description="Helical" evidence="8">
    <location>
        <begin position="97"/>
        <end position="117"/>
    </location>
</feature>